<dbReference type="Gene3D" id="3.40.50.720">
    <property type="entry name" value="NAD(P)-binding Rossmann-like Domain"/>
    <property type="match status" value="1"/>
</dbReference>
<dbReference type="InterPro" id="IPR029016">
    <property type="entry name" value="GAF-like_dom_sf"/>
</dbReference>
<keyword evidence="6" id="KW-1185">Reference proteome</keyword>
<dbReference type="InterPro" id="IPR036291">
    <property type="entry name" value="NAD(P)-bd_dom_sf"/>
</dbReference>
<feature type="transmembrane region" description="Helical" evidence="2">
    <location>
        <begin position="344"/>
        <end position="371"/>
    </location>
</feature>
<feature type="transmembrane region" description="Helical" evidence="2">
    <location>
        <begin position="312"/>
        <end position="332"/>
    </location>
</feature>
<evidence type="ECO:0000259" key="4">
    <source>
        <dbReference type="Pfam" id="PF13492"/>
    </source>
</evidence>
<protein>
    <submittedName>
        <fullName evidence="5">NAD-dependent epimerase/dehydratase family protein</fullName>
    </submittedName>
</protein>
<keyword evidence="2" id="KW-1133">Transmembrane helix</keyword>
<evidence type="ECO:0000313" key="5">
    <source>
        <dbReference type="EMBL" id="MBH1941530.1"/>
    </source>
</evidence>
<dbReference type="Pfam" id="PF01370">
    <property type="entry name" value="Epimerase"/>
    <property type="match status" value="1"/>
</dbReference>
<feature type="domain" description="NAD-dependent epimerase/dehydratase" evidence="3">
    <location>
        <begin position="14"/>
        <end position="228"/>
    </location>
</feature>
<proteinExistence type="inferred from homology"/>
<feature type="domain" description="GAF" evidence="4">
    <location>
        <begin position="473"/>
        <end position="596"/>
    </location>
</feature>
<reference evidence="5" key="1">
    <citation type="submission" date="2020-12" db="EMBL/GenBank/DDBJ databases">
        <title>M. sibirica DSM 26468T genome.</title>
        <authorList>
            <person name="Thieme N."/>
            <person name="Rettenmaier R."/>
            <person name="Zverlov V."/>
            <person name="Liebl W."/>
        </authorList>
    </citation>
    <scope>NUCLEOTIDE SEQUENCE</scope>
    <source>
        <strain evidence="5">DSM 26468</strain>
    </source>
</reference>
<accession>A0A8J7KWM8</accession>
<sequence>MKVIYLGTCNSLASKLVDRLVKEEDQVYIIAKQDFDKYTKPALHYKWYKYNSNDIGLKKIFSSISPDVVIFAGDIFLKETWQYCTDTNEYLSRLLNILNLSSIHNVNKFIYLSTNEVYSVGNLTHKETDLKHPTTYKGELCSIGEELVMGFHEKHQMNAVILRLENIYGTHVMEEEQDFVSNIVKDYYRKGIYKANKNKILYPIHIKDCVEAIYRAKDYTPSFIYNVGCSDALSEYQVAVILKETLKINAKIEPYEGEIISYAMNADKIKSELEWVGYHRFSSVISQSDMNLTYQQEPEIPKIRRIIPKKPILISLENIIVFILFALITMLFSNHSFLKTMDVMTIYIILIALLLGVRQSMLSVILSFGFYLGQHGIAGWNILNVLTNIDFIMTLARYIFMGIAVGYAVDHYRTMLQEKDTEYEYLRKEYQEIREINEDNILIKREYEKRILTYKTSLPKLYSIISRLTVLEPETIFAEAIDVIKDIMDTDTVAVYLGNEKSSYIRLIASSKPDAVFKGKSINLKEYPAMRDKINSNELFIGSQWDDQEPSLAAPIFHEGKCIAIIIINKMKFKSLNLYQLNLFRTLTVLISSSIAKAKEYEAAVRSSQYIDETEILNAKEFEKLIKIKQEGKKKGIADYSIIKLKAEEDIKDTYYKVVNSTRNTDFFGVNEKRELFVLLNNTSFDEVGYVLERLRQNDIEAEIINL</sequence>
<gene>
    <name evidence="5" type="ORF">I5677_11555</name>
</gene>
<evidence type="ECO:0000256" key="2">
    <source>
        <dbReference type="SAM" id="Phobius"/>
    </source>
</evidence>
<dbReference type="Gene3D" id="3.30.450.40">
    <property type="match status" value="1"/>
</dbReference>
<dbReference type="Proteomes" id="UP000623269">
    <property type="component" value="Unassembled WGS sequence"/>
</dbReference>
<dbReference type="Pfam" id="PF13492">
    <property type="entry name" value="GAF_3"/>
    <property type="match status" value="1"/>
</dbReference>
<evidence type="ECO:0000256" key="1">
    <source>
        <dbReference type="ARBA" id="ARBA00007637"/>
    </source>
</evidence>
<evidence type="ECO:0000313" key="6">
    <source>
        <dbReference type="Proteomes" id="UP000623269"/>
    </source>
</evidence>
<dbReference type="PANTHER" id="PTHR43000">
    <property type="entry name" value="DTDP-D-GLUCOSE 4,6-DEHYDRATASE-RELATED"/>
    <property type="match status" value="1"/>
</dbReference>
<comment type="caution">
    <text evidence="5">The sequence shown here is derived from an EMBL/GenBank/DDBJ whole genome shotgun (WGS) entry which is preliminary data.</text>
</comment>
<name>A0A8J7KWM8_9FIRM</name>
<dbReference type="AlphaFoldDB" id="A0A8J7KWM8"/>
<dbReference type="SUPFAM" id="SSF51735">
    <property type="entry name" value="NAD(P)-binding Rossmann-fold domains"/>
    <property type="match status" value="1"/>
</dbReference>
<dbReference type="InterPro" id="IPR003018">
    <property type="entry name" value="GAF"/>
</dbReference>
<keyword evidence="2" id="KW-0812">Transmembrane</keyword>
<dbReference type="EMBL" id="JAEAGR010000012">
    <property type="protein sequence ID" value="MBH1941530.1"/>
    <property type="molecule type" value="Genomic_DNA"/>
</dbReference>
<evidence type="ECO:0000259" key="3">
    <source>
        <dbReference type="Pfam" id="PF01370"/>
    </source>
</evidence>
<comment type="similarity">
    <text evidence="1">Belongs to the NAD(P)-dependent epimerase/dehydratase family.</text>
</comment>
<organism evidence="5 6">
    <name type="scientific">Mobilitalea sibirica</name>
    <dbReference type="NCBI Taxonomy" id="1462919"/>
    <lineage>
        <taxon>Bacteria</taxon>
        <taxon>Bacillati</taxon>
        <taxon>Bacillota</taxon>
        <taxon>Clostridia</taxon>
        <taxon>Lachnospirales</taxon>
        <taxon>Lachnospiraceae</taxon>
        <taxon>Mobilitalea</taxon>
    </lineage>
</organism>
<dbReference type="RefSeq" id="WP_197661771.1">
    <property type="nucleotide sequence ID" value="NZ_JAEAGR010000012.1"/>
</dbReference>
<dbReference type="InterPro" id="IPR001509">
    <property type="entry name" value="Epimerase_deHydtase"/>
</dbReference>
<dbReference type="SUPFAM" id="SSF55781">
    <property type="entry name" value="GAF domain-like"/>
    <property type="match status" value="1"/>
</dbReference>
<keyword evidence="2" id="KW-0472">Membrane</keyword>